<evidence type="ECO:0000313" key="1">
    <source>
        <dbReference type="EMBL" id="QLC49480.1"/>
    </source>
</evidence>
<gene>
    <name evidence="1" type="ORF">HWN40_04000</name>
</gene>
<dbReference type="EMBL" id="CP058215">
    <property type="protein sequence ID" value="QLC49480.1"/>
    <property type="molecule type" value="Genomic_DNA"/>
</dbReference>
<dbReference type="AlphaFoldDB" id="A0A7D5EFY4"/>
<reference evidence="1 2" key="1">
    <citation type="submission" date="2020-06" db="EMBL/GenBank/DDBJ databases">
        <title>Methanolobus halotolerans sp. nov., isolated from a saline lake Tus in Siberia.</title>
        <authorList>
            <person name="Shen Y."/>
            <person name="Chen S.-C."/>
            <person name="Lai M.-C."/>
            <person name="Huang H.-H."/>
            <person name="Chiu H.-H."/>
            <person name="Tang S.-L."/>
            <person name="Rogozin D.Y."/>
            <person name="Degermendzhy A.G."/>
        </authorList>
    </citation>
    <scope>NUCLEOTIDE SEQUENCE [LARGE SCALE GENOMIC DNA]</scope>
    <source>
        <strain evidence="1 2">DSM 21339</strain>
    </source>
</reference>
<proteinExistence type="predicted"/>
<sequence length="67" mass="7990">MDSTKETTRILEDVKMCLKRKHEWKKMGFSKGNLYYMKKNAEADEPFSSNSHIKERFEMLEGCKLEI</sequence>
<dbReference type="RefSeq" id="WP_176964543.1">
    <property type="nucleotide sequence ID" value="NZ_CP058215.1"/>
</dbReference>
<keyword evidence="2" id="KW-1185">Reference proteome</keyword>
<dbReference type="OrthoDB" id="124387at2157"/>
<evidence type="ECO:0000313" key="2">
    <source>
        <dbReference type="Proteomes" id="UP000509594"/>
    </source>
</evidence>
<organism evidence="1 2">
    <name type="scientific">Methanolobus zinderi</name>
    <dbReference type="NCBI Taxonomy" id="536044"/>
    <lineage>
        <taxon>Archaea</taxon>
        <taxon>Methanobacteriati</taxon>
        <taxon>Methanobacteriota</taxon>
        <taxon>Stenosarchaea group</taxon>
        <taxon>Methanomicrobia</taxon>
        <taxon>Methanosarcinales</taxon>
        <taxon>Methanosarcinaceae</taxon>
        <taxon>Methanolobus</taxon>
    </lineage>
</organism>
<accession>A0A7D5EFY4</accession>
<dbReference type="Proteomes" id="UP000509594">
    <property type="component" value="Chromosome"/>
</dbReference>
<name>A0A7D5EFY4_9EURY</name>
<dbReference type="GeneID" id="55820809"/>
<protein>
    <submittedName>
        <fullName evidence="1">Uncharacterized protein</fullName>
    </submittedName>
</protein>
<dbReference type="KEGG" id="mzi:HWN40_04000"/>